<comment type="caution">
    <text evidence="2">The sequence shown here is derived from an EMBL/GenBank/DDBJ whole genome shotgun (WGS) entry which is preliminary data.</text>
</comment>
<dbReference type="PROSITE" id="PS51841">
    <property type="entry name" value="LTD"/>
    <property type="match status" value="1"/>
</dbReference>
<dbReference type="EMBL" id="BARS01041830">
    <property type="protein sequence ID" value="GAG36478.1"/>
    <property type="molecule type" value="Genomic_DNA"/>
</dbReference>
<feature type="domain" description="LTD" evidence="1">
    <location>
        <begin position="77"/>
        <end position="201"/>
    </location>
</feature>
<dbReference type="InterPro" id="IPR036415">
    <property type="entry name" value="Lamin_tail_dom_sf"/>
</dbReference>
<dbReference type="SUPFAM" id="SSF74853">
    <property type="entry name" value="Lamin A/C globular tail domain"/>
    <property type="match status" value="1"/>
</dbReference>
<accession>X0XIJ6</accession>
<feature type="non-terminal residue" evidence="2">
    <location>
        <position position="1"/>
    </location>
</feature>
<protein>
    <recommendedName>
        <fullName evidence="1">LTD domain-containing protein</fullName>
    </recommendedName>
</protein>
<gene>
    <name evidence="2" type="ORF">S01H1_63548</name>
</gene>
<evidence type="ECO:0000313" key="2">
    <source>
        <dbReference type="EMBL" id="GAG36478.1"/>
    </source>
</evidence>
<proteinExistence type="predicted"/>
<organism evidence="2">
    <name type="scientific">marine sediment metagenome</name>
    <dbReference type="NCBI Taxonomy" id="412755"/>
    <lineage>
        <taxon>unclassified sequences</taxon>
        <taxon>metagenomes</taxon>
        <taxon>ecological metagenomes</taxon>
    </lineage>
</organism>
<reference evidence="2" key="1">
    <citation type="journal article" date="2014" name="Front. Microbiol.">
        <title>High frequency of phylogenetically diverse reductive dehalogenase-homologous genes in deep subseafloor sedimentary metagenomes.</title>
        <authorList>
            <person name="Kawai M."/>
            <person name="Futagami T."/>
            <person name="Toyoda A."/>
            <person name="Takaki Y."/>
            <person name="Nishi S."/>
            <person name="Hori S."/>
            <person name="Arai W."/>
            <person name="Tsubouchi T."/>
            <person name="Morono Y."/>
            <person name="Uchiyama I."/>
            <person name="Ito T."/>
            <person name="Fujiyama A."/>
            <person name="Inagaki F."/>
            <person name="Takami H."/>
        </authorList>
    </citation>
    <scope>NUCLEOTIDE SEQUENCE</scope>
    <source>
        <strain evidence="2">Expedition CK06-06</strain>
    </source>
</reference>
<dbReference type="AlphaFoldDB" id="X0XIJ6"/>
<evidence type="ECO:0000259" key="1">
    <source>
        <dbReference type="PROSITE" id="PS51841"/>
    </source>
</evidence>
<name>X0XIJ6_9ZZZZ</name>
<dbReference type="InterPro" id="IPR001322">
    <property type="entry name" value="Lamin_tail_dom"/>
</dbReference>
<dbReference type="Pfam" id="PF00932">
    <property type="entry name" value="LTD"/>
    <property type="match status" value="1"/>
</dbReference>
<sequence length="201" mass="22710">TIKGSPICSLCEVSTPSCIDSDGGKDYYTKGYVTHVDGTKEYDYCDNNLGYEGWIVEYYCTSIGHGMTDYECPYGCSNGACNPQPAKEDCIEVINFHYDASGNDNYNLNDEYVTFKNKCSYSIDMTDWTVKDEHSYHTYRFPSFTLQQNSMFTLYTGIGTDTNTKLYWGRSSGSYAAVWNNGGDTLYLRDSEGNLILIESY</sequence>
<dbReference type="Gene3D" id="2.60.40.1260">
    <property type="entry name" value="Lamin Tail domain"/>
    <property type="match status" value="1"/>
</dbReference>